<keyword evidence="1" id="KW-0732">Signal</keyword>
<dbReference type="Proteomes" id="UP000799439">
    <property type="component" value="Unassembled WGS sequence"/>
</dbReference>
<dbReference type="InterPro" id="IPR050546">
    <property type="entry name" value="Glycosyl_Hydrlase_16"/>
</dbReference>
<dbReference type="PANTHER" id="PTHR10963">
    <property type="entry name" value="GLYCOSYL HYDROLASE-RELATED"/>
    <property type="match status" value="1"/>
</dbReference>
<dbReference type="CDD" id="cd02181">
    <property type="entry name" value="GH16_fungal_Lam16A_glucanase"/>
    <property type="match status" value="1"/>
</dbReference>
<sequence length="355" mass="37624">MLAPLLVTSLLALPGCLAQSFTLTDTYSGSNFFNKFNFFTGGDPTAGWVHYVDYNTALSTGLIPNANNPLWGVDHTNVLDPGNPAGRPSIRISSQKTYNHGLFIADVEHMPDSTCGLWPAYWFLGQTGTWPNSGELDVIEGVNNGHTNLISAHTKSGCTISGSGQTATLQTNDCAVPDGTTGCSSSDPRTNSYGSGFNAQGGGVYAVDWTSADIRVWFFPRSAIPASISSGNPNPQADFGTPTAVFGGSCNIDAMFFDMAIVFDTTFCGQWAGQVYQGQGCPMYNGQASWPSCVTYVAQNPNAFTQAYWEINYIKVFQQTGGAVEHVVLPSAVPSLMSNVTVASVAMGRPTGAHA</sequence>
<dbReference type="GO" id="GO:0004553">
    <property type="term" value="F:hydrolase activity, hydrolyzing O-glycosyl compounds"/>
    <property type="evidence" value="ECO:0007669"/>
    <property type="project" value="InterPro"/>
</dbReference>
<dbReference type="OrthoDB" id="192832at2759"/>
<dbReference type="PROSITE" id="PS51762">
    <property type="entry name" value="GH16_2"/>
    <property type="match status" value="1"/>
</dbReference>
<evidence type="ECO:0000256" key="1">
    <source>
        <dbReference type="SAM" id="SignalP"/>
    </source>
</evidence>
<accession>A0A9P4MGV8</accession>
<dbReference type="AlphaFoldDB" id="A0A9P4MGV8"/>
<dbReference type="GO" id="GO:0009251">
    <property type="term" value="P:glucan catabolic process"/>
    <property type="evidence" value="ECO:0007669"/>
    <property type="project" value="TreeGrafter"/>
</dbReference>
<dbReference type="Pfam" id="PF26113">
    <property type="entry name" value="GH16_XgeA"/>
    <property type="match status" value="1"/>
</dbReference>
<proteinExistence type="predicted"/>
<dbReference type="InterPro" id="IPR000757">
    <property type="entry name" value="Beta-glucanase-like"/>
</dbReference>
<keyword evidence="3" id="KW-0378">Hydrolase</keyword>
<dbReference type="PANTHER" id="PTHR10963:SF24">
    <property type="entry name" value="GLYCOSIDASE C21B10.07-RELATED"/>
    <property type="match status" value="1"/>
</dbReference>
<gene>
    <name evidence="3" type="ORF">K461DRAFT_260749</name>
</gene>
<dbReference type="EMBL" id="ML996091">
    <property type="protein sequence ID" value="KAF2149354.1"/>
    <property type="molecule type" value="Genomic_DNA"/>
</dbReference>
<keyword evidence="4" id="KW-1185">Reference proteome</keyword>
<evidence type="ECO:0000313" key="3">
    <source>
        <dbReference type="EMBL" id="KAF2149354.1"/>
    </source>
</evidence>
<protein>
    <submittedName>
        <fullName evidence="3">Glycoside hydrolase family 16 protein</fullName>
    </submittedName>
</protein>
<dbReference type="SUPFAM" id="SSF49899">
    <property type="entry name" value="Concanavalin A-like lectins/glucanases"/>
    <property type="match status" value="1"/>
</dbReference>
<reference evidence="3" key="1">
    <citation type="journal article" date="2020" name="Stud. Mycol.">
        <title>101 Dothideomycetes genomes: a test case for predicting lifestyles and emergence of pathogens.</title>
        <authorList>
            <person name="Haridas S."/>
            <person name="Albert R."/>
            <person name="Binder M."/>
            <person name="Bloem J."/>
            <person name="Labutti K."/>
            <person name="Salamov A."/>
            <person name="Andreopoulos B."/>
            <person name="Baker S."/>
            <person name="Barry K."/>
            <person name="Bills G."/>
            <person name="Bluhm B."/>
            <person name="Cannon C."/>
            <person name="Castanera R."/>
            <person name="Culley D."/>
            <person name="Daum C."/>
            <person name="Ezra D."/>
            <person name="Gonzalez J."/>
            <person name="Henrissat B."/>
            <person name="Kuo A."/>
            <person name="Liang C."/>
            <person name="Lipzen A."/>
            <person name="Lutzoni F."/>
            <person name="Magnuson J."/>
            <person name="Mondo S."/>
            <person name="Nolan M."/>
            <person name="Ohm R."/>
            <person name="Pangilinan J."/>
            <person name="Park H.-J."/>
            <person name="Ramirez L."/>
            <person name="Alfaro M."/>
            <person name="Sun H."/>
            <person name="Tritt A."/>
            <person name="Yoshinaga Y."/>
            <person name="Zwiers L.-H."/>
            <person name="Turgeon B."/>
            <person name="Goodwin S."/>
            <person name="Spatafora J."/>
            <person name="Crous P."/>
            <person name="Grigoriev I."/>
        </authorList>
    </citation>
    <scope>NUCLEOTIDE SEQUENCE</scope>
    <source>
        <strain evidence="3">CBS 260.36</strain>
    </source>
</reference>
<evidence type="ECO:0000313" key="4">
    <source>
        <dbReference type="Proteomes" id="UP000799439"/>
    </source>
</evidence>
<comment type="caution">
    <text evidence="3">The sequence shown here is derived from an EMBL/GenBank/DDBJ whole genome shotgun (WGS) entry which is preliminary data.</text>
</comment>
<feature type="domain" description="GH16" evidence="2">
    <location>
        <begin position="25"/>
        <end position="322"/>
    </location>
</feature>
<feature type="signal peptide" evidence="1">
    <location>
        <begin position="1"/>
        <end position="18"/>
    </location>
</feature>
<organism evidence="3 4">
    <name type="scientific">Myriangium duriaei CBS 260.36</name>
    <dbReference type="NCBI Taxonomy" id="1168546"/>
    <lineage>
        <taxon>Eukaryota</taxon>
        <taxon>Fungi</taxon>
        <taxon>Dikarya</taxon>
        <taxon>Ascomycota</taxon>
        <taxon>Pezizomycotina</taxon>
        <taxon>Dothideomycetes</taxon>
        <taxon>Dothideomycetidae</taxon>
        <taxon>Myriangiales</taxon>
        <taxon>Myriangiaceae</taxon>
        <taxon>Myriangium</taxon>
    </lineage>
</organism>
<dbReference type="Gene3D" id="2.60.120.200">
    <property type="match status" value="1"/>
</dbReference>
<name>A0A9P4MGV8_9PEZI</name>
<evidence type="ECO:0000259" key="2">
    <source>
        <dbReference type="PROSITE" id="PS51762"/>
    </source>
</evidence>
<feature type="chain" id="PRO_5040228562" evidence="1">
    <location>
        <begin position="19"/>
        <end position="355"/>
    </location>
</feature>
<dbReference type="InterPro" id="IPR013320">
    <property type="entry name" value="ConA-like_dom_sf"/>
</dbReference>